<name>A0A1L7NPW7_PSEPU</name>
<organism evidence="1 2">
    <name type="scientific">Pseudomonas putida</name>
    <name type="common">Arthrobacter siderocapsulatus</name>
    <dbReference type="NCBI Taxonomy" id="303"/>
    <lineage>
        <taxon>Bacteria</taxon>
        <taxon>Pseudomonadati</taxon>
        <taxon>Pseudomonadota</taxon>
        <taxon>Gammaproteobacteria</taxon>
        <taxon>Pseudomonadales</taxon>
        <taxon>Pseudomonadaceae</taxon>
        <taxon>Pseudomonas</taxon>
    </lineage>
</organism>
<evidence type="ECO:0000313" key="1">
    <source>
        <dbReference type="EMBL" id="BAW27525.1"/>
    </source>
</evidence>
<gene>
    <name evidence="1" type="ORF">KF715C_pC920</name>
</gene>
<geneLocation type="plasmid" evidence="2">
    <name>pkf715c dna</name>
</geneLocation>
<accession>A0A1L7NPW7</accession>
<proteinExistence type="predicted"/>
<evidence type="ECO:0000313" key="2">
    <source>
        <dbReference type="Proteomes" id="UP000218731"/>
    </source>
</evidence>
<keyword evidence="1" id="KW-0614">Plasmid</keyword>
<protein>
    <submittedName>
        <fullName evidence="1">Uncharacterized protein</fullName>
    </submittedName>
</protein>
<dbReference type="EMBL" id="AP015032">
    <property type="protein sequence ID" value="BAW27525.1"/>
    <property type="molecule type" value="Genomic_DNA"/>
</dbReference>
<dbReference type="Proteomes" id="UP000218731">
    <property type="component" value="Plasmid pKF715C"/>
</dbReference>
<reference evidence="1 2" key="1">
    <citation type="submission" date="2015-11" db="EMBL/GenBank/DDBJ databases">
        <title>Complete genome sequencing of a biphenyl-degrading bacterium, Pseudomonas putida KF715 (=NBRC110667).</title>
        <authorList>
            <person name="Suenaga H."/>
            <person name="Fujihara N."/>
            <person name="Watanabe T."/>
            <person name="Hirose J."/>
            <person name="Kimura N."/>
            <person name="Yamazoe A."/>
            <person name="Hosoyama A."/>
            <person name="Shimodaira J."/>
            <person name="Furukawa K."/>
        </authorList>
    </citation>
    <scope>NUCLEOTIDE SEQUENCE [LARGE SCALE GENOMIC DNA]</scope>
    <source>
        <strain evidence="1 2">KF715</strain>
        <plasmid evidence="2">Plasmid pkf715c dna</plasmid>
    </source>
</reference>
<dbReference type="AlphaFoldDB" id="A0A1L7NPW7"/>
<sequence length="62" mass="7168">MPLIEMSEAEYQRIMAAGAAADAEHLRNWPKCHFTRMEWHDCDSNPSYSGYQCKHCGHTKEP</sequence>
<dbReference type="RefSeq" id="WP_096427237.1">
    <property type="nucleotide sequence ID" value="NZ_AP015032.1"/>
</dbReference>